<dbReference type="GO" id="GO:0016020">
    <property type="term" value="C:membrane"/>
    <property type="evidence" value="ECO:0007669"/>
    <property type="project" value="UniProtKB-SubCell"/>
</dbReference>
<gene>
    <name evidence="10" type="ORF">Cfor_12063</name>
</gene>
<feature type="transmembrane region" description="Helical" evidence="9">
    <location>
        <begin position="171"/>
        <end position="192"/>
    </location>
</feature>
<sequence>MAACNHYLSTWYQVGLPTGQSTLHYILQCLLFTTWLSCRSGDRGIISVLRCRGWRYMLLALVDVEANYLLVTAHQFTTLTSIQLLDCVSVTAALALSCLLLKVRYKIVHIVGVSICLMGVGCLVWADIDDGRSLTGGKNQLLGDLLCLGGAVLFAVVSVTQELVVKTLDWVEYLGMMGLFGSVLSIVQTALLERNTVLFLPWGTWQAVGLLLGFGVAKFLFCVLSPVVLRDSGATALHLSLLTADFYWLVLGIILLQYKFHALYFLSFALTATGIIIYAVKRTPIFTQSQQPATYRVLSRDHTTPSDMELETPENVDEFKVEPHLDLACVGDEVDHHHSSPAALPVVKSAFEVCLSTGETWLTATSGGSDAPKLQQLTSSPCAGS</sequence>
<evidence type="ECO:0000256" key="3">
    <source>
        <dbReference type="ARBA" id="ARBA00022448"/>
    </source>
</evidence>
<organism evidence="10 11">
    <name type="scientific">Coptotermes formosanus</name>
    <name type="common">Formosan subterranean termite</name>
    <dbReference type="NCBI Taxonomy" id="36987"/>
    <lineage>
        <taxon>Eukaryota</taxon>
        <taxon>Metazoa</taxon>
        <taxon>Ecdysozoa</taxon>
        <taxon>Arthropoda</taxon>
        <taxon>Hexapoda</taxon>
        <taxon>Insecta</taxon>
        <taxon>Pterygota</taxon>
        <taxon>Neoptera</taxon>
        <taxon>Polyneoptera</taxon>
        <taxon>Dictyoptera</taxon>
        <taxon>Blattodea</taxon>
        <taxon>Blattoidea</taxon>
        <taxon>Termitoidae</taxon>
        <taxon>Rhinotermitidae</taxon>
        <taxon>Coptotermes</taxon>
    </lineage>
</organism>
<evidence type="ECO:0000256" key="7">
    <source>
        <dbReference type="ARBA" id="ARBA00037727"/>
    </source>
</evidence>
<comment type="similarity">
    <text evidence="2">Belongs to the SLC35F solute transporter family.</text>
</comment>
<feature type="transmembrane region" description="Helical" evidence="9">
    <location>
        <begin position="236"/>
        <end position="256"/>
    </location>
</feature>
<protein>
    <recommendedName>
        <fullName evidence="12">EamA domain-containing protein</fullName>
    </recommendedName>
</protein>
<evidence type="ECO:0000256" key="8">
    <source>
        <dbReference type="SAM" id="MobiDB-lite"/>
    </source>
</evidence>
<comment type="caution">
    <text evidence="10">The sequence shown here is derived from an EMBL/GenBank/DDBJ whole genome shotgun (WGS) entry which is preliminary data.</text>
</comment>
<feature type="transmembrane region" description="Helical" evidence="9">
    <location>
        <begin position="140"/>
        <end position="159"/>
    </location>
</feature>
<evidence type="ECO:0000256" key="5">
    <source>
        <dbReference type="ARBA" id="ARBA00022989"/>
    </source>
</evidence>
<evidence type="ECO:0000313" key="10">
    <source>
        <dbReference type="EMBL" id="GFG34813.1"/>
    </source>
</evidence>
<feature type="compositionally biased region" description="Polar residues" evidence="8">
    <location>
        <begin position="375"/>
        <end position="385"/>
    </location>
</feature>
<dbReference type="EMBL" id="BLKM01000504">
    <property type="protein sequence ID" value="GFG34813.1"/>
    <property type="molecule type" value="Genomic_DNA"/>
</dbReference>
<dbReference type="SUPFAM" id="SSF103481">
    <property type="entry name" value="Multidrug resistance efflux transporter EmrE"/>
    <property type="match status" value="1"/>
</dbReference>
<dbReference type="InterPro" id="IPR037185">
    <property type="entry name" value="EmrE-like"/>
</dbReference>
<keyword evidence="4 9" id="KW-0812">Transmembrane</keyword>
<feature type="region of interest" description="Disordered" evidence="8">
    <location>
        <begin position="365"/>
        <end position="385"/>
    </location>
</feature>
<proteinExistence type="inferred from homology"/>
<dbReference type="PANTHER" id="PTHR14233">
    <property type="entry name" value="DUF914-RELATED"/>
    <property type="match status" value="1"/>
</dbReference>
<accession>A0A6L2PQH5</accession>
<name>A0A6L2PQH5_COPFO</name>
<feature type="transmembrane region" description="Helical" evidence="9">
    <location>
        <begin position="204"/>
        <end position="229"/>
    </location>
</feature>
<dbReference type="Proteomes" id="UP000502823">
    <property type="component" value="Unassembled WGS sequence"/>
</dbReference>
<reference evidence="11" key="1">
    <citation type="submission" date="2020-01" db="EMBL/GenBank/DDBJ databases">
        <title>Draft genome sequence of the Termite Coptotermes fromosanus.</title>
        <authorList>
            <person name="Itakura S."/>
            <person name="Yosikawa Y."/>
            <person name="Umezawa K."/>
        </authorList>
    </citation>
    <scope>NUCLEOTIDE SEQUENCE [LARGE SCALE GENOMIC DNA]</scope>
</reference>
<keyword evidence="11" id="KW-1185">Reference proteome</keyword>
<comment type="function">
    <text evidence="7">Putative solute transporter.</text>
</comment>
<dbReference type="InterPro" id="IPR009262">
    <property type="entry name" value="SLC35_F1/F2/F6"/>
</dbReference>
<keyword evidence="5 9" id="KW-1133">Transmembrane helix</keyword>
<evidence type="ECO:0000313" key="11">
    <source>
        <dbReference type="Proteomes" id="UP000502823"/>
    </source>
</evidence>
<keyword evidence="6 9" id="KW-0472">Membrane</keyword>
<evidence type="ECO:0000256" key="1">
    <source>
        <dbReference type="ARBA" id="ARBA00004141"/>
    </source>
</evidence>
<comment type="subcellular location">
    <subcellularLocation>
        <location evidence="1">Membrane</location>
        <topology evidence="1">Multi-pass membrane protein</topology>
    </subcellularLocation>
</comment>
<dbReference type="PANTHER" id="PTHR14233:SF4">
    <property type="entry name" value="SOLUTE CARRIER FAMILY 35 MEMBER F2"/>
    <property type="match status" value="1"/>
</dbReference>
<evidence type="ECO:0000256" key="4">
    <source>
        <dbReference type="ARBA" id="ARBA00022692"/>
    </source>
</evidence>
<feature type="transmembrane region" description="Helical" evidence="9">
    <location>
        <begin position="262"/>
        <end position="280"/>
    </location>
</feature>
<dbReference type="Pfam" id="PF06027">
    <property type="entry name" value="SLC35F"/>
    <property type="match status" value="1"/>
</dbReference>
<dbReference type="AlphaFoldDB" id="A0A6L2PQH5"/>
<evidence type="ECO:0000256" key="2">
    <source>
        <dbReference type="ARBA" id="ARBA00007863"/>
    </source>
</evidence>
<feature type="transmembrane region" description="Helical" evidence="9">
    <location>
        <begin position="108"/>
        <end position="128"/>
    </location>
</feature>
<evidence type="ECO:0000256" key="6">
    <source>
        <dbReference type="ARBA" id="ARBA00023136"/>
    </source>
</evidence>
<keyword evidence="3" id="KW-0813">Transport</keyword>
<dbReference type="InterPro" id="IPR052221">
    <property type="entry name" value="SLC35F_Transporter"/>
</dbReference>
<feature type="transmembrane region" description="Helical" evidence="9">
    <location>
        <begin position="82"/>
        <end position="101"/>
    </location>
</feature>
<dbReference type="OrthoDB" id="429955at2759"/>
<evidence type="ECO:0000256" key="9">
    <source>
        <dbReference type="SAM" id="Phobius"/>
    </source>
</evidence>
<dbReference type="InParanoid" id="A0A6L2PQH5"/>
<dbReference type="GO" id="GO:0022857">
    <property type="term" value="F:transmembrane transporter activity"/>
    <property type="evidence" value="ECO:0007669"/>
    <property type="project" value="InterPro"/>
</dbReference>
<evidence type="ECO:0008006" key="12">
    <source>
        <dbReference type="Google" id="ProtNLM"/>
    </source>
</evidence>